<reference evidence="2" key="1">
    <citation type="submission" date="2020-04" db="EMBL/GenBank/DDBJ databases">
        <authorList>
            <person name="Alioto T."/>
            <person name="Alioto T."/>
            <person name="Gomez Garrido J."/>
        </authorList>
    </citation>
    <scope>NUCLEOTIDE SEQUENCE</scope>
    <source>
        <strain evidence="2">A484AB</strain>
    </source>
</reference>
<protein>
    <submittedName>
        <fullName evidence="2">Uncharacterized protein</fullName>
    </submittedName>
</protein>
<proteinExistence type="predicted"/>
<organism evidence="2 3">
    <name type="scientific">Paramuricea clavata</name>
    <name type="common">Red gorgonian</name>
    <name type="synonym">Violescent sea-whip</name>
    <dbReference type="NCBI Taxonomy" id="317549"/>
    <lineage>
        <taxon>Eukaryota</taxon>
        <taxon>Metazoa</taxon>
        <taxon>Cnidaria</taxon>
        <taxon>Anthozoa</taxon>
        <taxon>Octocorallia</taxon>
        <taxon>Malacalcyonacea</taxon>
        <taxon>Plexauridae</taxon>
        <taxon>Paramuricea</taxon>
    </lineage>
</organism>
<comment type="caution">
    <text evidence="2">The sequence shown here is derived from an EMBL/GenBank/DDBJ whole genome shotgun (WGS) entry which is preliminary data.</text>
</comment>
<evidence type="ECO:0000313" key="3">
    <source>
        <dbReference type="Proteomes" id="UP001152795"/>
    </source>
</evidence>
<evidence type="ECO:0000313" key="2">
    <source>
        <dbReference type="EMBL" id="CAB3988396.1"/>
    </source>
</evidence>
<dbReference type="AlphaFoldDB" id="A0A6S7GHE7"/>
<keyword evidence="3" id="KW-1185">Reference proteome</keyword>
<dbReference type="EMBL" id="CACRXK020001317">
    <property type="protein sequence ID" value="CAB3988396.1"/>
    <property type="molecule type" value="Genomic_DNA"/>
</dbReference>
<accession>A0A6S7GHE7</accession>
<feature type="compositionally biased region" description="Acidic residues" evidence="1">
    <location>
        <begin position="87"/>
        <end position="102"/>
    </location>
</feature>
<sequence>MGHLFGLSAQQYYNIENEDESDARVAPIYPTPDRGTLATKGGCAFTGHGGGAAGGRIVAPNNKREGRTAATQRSGATPTTMKRDKEDGEEQEEEDPSEDTEDSERLVDTLNLLQRHELLSLFSENLKSGRAVMKHFVHASMWVKSSNFNKINSHAASSSGTSGRLFTGLQTLLIEEAIWSLPPNASGQKCVDAITSEERCREQCIHDSFTAQQLKVKVKTIRWKAAREAKSFHL</sequence>
<dbReference type="Proteomes" id="UP001152795">
    <property type="component" value="Unassembled WGS sequence"/>
</dbReference>
<gene>
    <name evidence="2" type="ORF">PACLA_8A052340</name>
</gene>
<feature type="compositionally biased region" description="Polar residues" evidence="1">
    <location>
        <begin position="69"/>
        <end position="80"/>
    </location>
</feature>
<evidence type="ECO:0000256" key="1">
    <source>
        <dbReference type="SAM" id="MobiDB-lite"/>
    </source>
</evidence>
<name>A0A6S7GHE7_PARCT</name>
<feature type="region of interest" description="Disordered" evidence="1">
    <location>
        <begin position="17"/>
        <end position="104"/>
    </location>
</feature>